<comment type="caution">
    <text evidence="1">The sequence shown here is derived from an EMBL/GenBank/DDBJ whole genome shotgun (WGS) entry which is preliminary data.</text>
</comment>
<evidence type="ECO:0000313" key="1">
    <source>
        <dbReference type="EMBL" id="CAG8577258.1"/>
    </source>
</evidence>
<gene>
    <name evidence="1" type="ORF">PBRASI_LOCUS6427</name>
</gene>
<sequence>MKYHVAILNFIPSLTIKDRMVYAYVALGYTSENTLCVIMSKIHSAGSRIYIAKASNKEITEADCTAFAMFLEELKEDYQNASPQLCTALDKFAEISFSEIKIYSSAYFLSL</sequence>
<dbReference type="EMBL" id="CAJVPI010000851">
    <property type="protein sequence ID" value="CAG8577258.1"/>
    <property type="molecule type" value="Genomic_DNA"/>
</dbReference>
<dbReference type="Proteomes" id="UP000789739">
    <property type="component" value="Unassembled WGS sequence"/>
</dbReference>
<dbReference type="OrthoDB" id="2441910at2759"/>
<reference evidence="1" key="1">
    <citation type="submission" date="2021-06" db="EMBL/GenBank/DDBJ databases">
        <authorList>
            <person name="Kallberg Y."/>
            <person name="Tangrot J."/>
            <person name="Rosling A."/>
        </authorList>
    </citation>
    <scope>NUCLEOTIDE SEQUENCE</scope>
    <source>
        <strain evidence="1">BR232B</strain>
    </source>
</reference>
<dbReference type="AlphaFoldDB" id="A0A9N9BRH8"/>
<organism evidence="1 2">
    <name type="scientific">Paraglomus brasilianum</name>
    <dbReference type="NCBI Taxonomy" id="144538"/>
    <lineage>
        <taxon>Eukaryota</taxon>
        <taxon>Fungi</taxon>
        <taxon>Fungi incertae sedis</taxon>
        <taxon>Mucoromycota</taxon>
        <taxon>Glomeromycotina</taxon>
        <taxon>Glomeromycetes</taxon>
        <taxon>Paraglomerales</taxon>
        <taxon>Paraglomeraceae</taxon>
        <taxon>Paraglomus</taxon>
    </lineage>
</organism>
<accession>A0A9N9BRH8</accession>
<proteinExistence type="predicted"/>
<name>A0A9N9BRH8_9GLOM</name>
<protein>
    <submittedName>
        <fullName evidence="1">11630_t:CDS:1</fullName>
    </submittedName>
</protein>
<keyword evidence="2" id="KW-1185">Reference proteome</keyword>
<evidence type="ECO:0000313" key="2">
    <source>
        <dbReference type="Proteomes" id="UP000789739"/>
    </source>
</evidence>